<accession>A0A0C2SSK9</accession>
<keyword evidence="3" id="KW-1185">Reference proteome</keyword>
<evidence type="ECO:0008006" key="4">
    <source>
        <dbReference type="Google" id="ProtNLM"/>
    </source>
</evidence>
<dbReference type="AlphaFoldDB" id="A0A0C2SSK9"/>
<protein>
    <recommendedName>
        <fullName evidence="4">F-box domain-containing protein</fullName>
    </recommendedName>
</protein>
<feature type="compositionally biased region" description="Acidic residues" evidence="1">
    <location>
        <begin position="462"/>
        <end position="497"/>
    </location>
</feature>
<dbReference type="Proteomes" id="UP000054549">
    <property type="component" value="Unassembled WGS sequence"/>
</dbReference>
<name>A0A0C2SSK9_AMAMK</name>
<dbReference type="CDD" id="cd09917">
    <property type="entry name" value="F-box_SF"/>
    <property type="match status" value="1"/>
</dbReference>
<evidence type="ECO:0000313" key="2">
    <source>
        <dbReference type="EMBL" id="KIL56989.1"/>
    </source>
</evidence>
<reference evidence="2 3" key="1">
    <citation type="submission" date="2014-04" db="EMBL/GenBank/DDBJ databases">
        <title>Evolutionary Origins and Diversification of the Mycorrhizal Mutualists.</title>
        <authorList>
            <consortium name="DOE Joint Genome Institute"/>
            <consortium name="Mycorrhizal Genomics Consortium"/>
            <person name="Kohler A."/>
            <person name="Kuo A."/>
            <person name="Nagy L.G."/>
            <person name="Floudas D."/>
            <person name="Copeland A."/>
            <person name="Barry K.W."/>
            <person name="Cichocki N."/>
            <person name="Veneault-Fourrey C."/>
            <person name="LaButti K."/>
            <person name="Lindquist E.A."/>
            <person name="Lipzen A."/>
            <person name="Lundell T."/>
            <person name="Morin E."/>
            <person name="Murat C."/>
            <person name="Riley R."/>
            <person name="Ohm R."/>
            <person name="Sun H."/>
            <person name="Tunlid A."/>
            <person name="Henrissat B."/>
            <person name="Grigoriev I.V."/>
            <person name="Hibbett D.S."/>
            <person name="Martin F."/>
        </authorList>
    </citation>
    <scope>NUCLEOTIDE SEQUENCE [LARGE SCALE GENOMIC DNA]</scope>
    <source>
        <strain evidence="2 3">Koide BX008</strain>
    </source>
</reference>
<proteinExistence type="predicted"/>
<dbReference type="EMBL" id="KN818388">
    <property type="protein sequence ID" value="KIL56989.1"/>
    <property type="molecule type" value="Genomic_DNA"/>
</dbReference>
<organism evidence="2 3">
    <name type="scientific">Amanita muscaria (strain Koide BX008)</name>
    <dbReference type="NCBI Taxonomy" id="946122"/>
    <lineage>
        <taxon>Eukaryota</taxon>
        <taxon>Fungi</taxon>
        <taxon>Dikarya</taxon>
        <taxon>Basidiomycota</taxon>
        <taxon>Agaricomycotina</taxon>
        <taxon>Agaricomycetes</taxon>
        <taxon>Agaricomycetidae</taxon>
        <taxon>Agaricales</taxon>
        <taxon>Pluteineae</taxon>
        <taxon>Amanitaceae</taxon>
        <taxon>Amanita</taxon>
    </lineage>
</organism>
<dbReference type="HOGENOM" id="CLU_530972_0_0_1"/>
<feature type="region of interest" description="Disordered" evidence="1">
    <location>
        <begin position="453"/>
        <end position="513"/>
    </location>
</feature>
<gene>
    <name evidence="2" type="ORF">M378DRAFT_16571</name>
</gene>
<evidence type="ECO:0000313" key="3">
    <source>
        <dbReference type="Proteomes" id="UP000054549"/>
    </source>
</evidence>
<dbReference type="OrthoDB" id="3065666at2759"/>
<evidence type="ECO:0000256" key="1">
    <source>
        <dbReference type="SAM" id="MobiDB-lite"/>
    </source>
</evidence>
<dbReference type="InParanoid" id="A0A0C2SSK9"/>
<sequence length="513" mass="57797">MPPCMLISLAPELLYRILAFCSRDDLVALSQVNRVLQHSSEHVLYRDIFVSFVPPDLIKYKHDSTCELVEKKCLFRTLTSSNSSPKTHLLRFLHIQFEYDSFRAYDPNEYNKLLLSKICSFLPHSPKLVDLRIMIDQHTPVNDYSDGDFSDALSASDIVPNLQTLYIDAMNDIPKIFEARTSLTVLGVYMSEVDCEVTTRMADVYSILVRRRAAARVQVSPASSSPNLVQSSATVTKMSTKEPIVFLLETPEPIYRLSYLTFVPALYLPGSAEHVCRQVVESLAQDLGKRYPTKCEDVVGLQLCLTNVSEDSGSDKINETDEHGSVGLERVKEMMEAIVKLFHHCTKFKIKTADHSMKAWRFSFFIPTISQLPNLSFLTFHLSLPDTPFAGDLTLLEAFIPMLTDLRSFVTEELVVKCPKLVIVVLISYEHNAIMKRENGWRAVIRDNDILGPEGWRGQTDVTDEEDDEEDDEDGEGEEDGAEEGGEGGEEEEEEPDMVYISSAPPSFMGPPV</sequence>